<evidence type="ECO:0000313" key="2">
    <source>
        <dbReference type="Proteomes" id="UP000249739"/>
    </source>
</evidence>
<dbReference type="InterPro" id="IPR029024">
    <property type="entry name" value="TerB-like"/>
</dbReference>
<organism evidence="1 2">
    <name type="scientific">Micavibrio aeruginosavorus</name>
    <dbReference type="NCBI Taxonomy" id="349221"/>
    <lineage>
        <taxon>Bacteria</taxon>
        <taxon>Pseudomonadati</taxon>
        <taxon>Bdellovibrionota</taxon>
        <taxon>Bdellovibrionia</taxon>
        <taxon>Bdellovibrionales</taxon>
        <taxon>Pseudobdellovibrionaceae</taxon>
        <taxon>Micavibrio</taxon>
    </lineage>
</organism>
<reference evidence="1 2" key="1">
    <citation type="submission" date="2017-08" db="EMBL/GenBank/DDBJ databases">
        <title>Infants hospitalized years apart are colonized by the same room-sourced microbial strains.</title>
        <authorList>
            <person name="Brooks B."/>
            <person name="Olm M.R."/>
            <person name="Firek B.A."/>
            <person name="Baker R."/>
            <person name="Thomas B.C."/>
            <person name="Morowitz M.J."/>
            <person name="Banfield J.F."/>
        </authorList>
    </citation>
    <scope>NUCLEOTIDE SEQUENCE [LARGE SCALE GENOMIC DNA]</scope>
    <source>
        <strain evidence="1">S2_006_000_R2_64</strain>
    </source>
</reference>
<proteinExistence type="predicted"/>
<evidence type="ECO:0000313" key="1">
    <source>
        <dbReference type="EMBL" id="PZP57379.1"/>
    </source>
</evidence>
<name>A0A2W5HUS3_9BACT</name>
<dbReference type="AlphaFoldDB" id="A0A2W5HUS3"/>
<dbReference type="EMBL" id="QFOT01000002">
    <property type="protein sequence ID" value="PZP57379.1"/>
    <property type="molecule type" value="Genomic_DNA"/>
</dbReference>
<comment type="caution">
    <text evidence="1">The sequence shown here is derived from an EMBL/GenBank/DDBJ whole genome shotgun (WGS) entry which is preliminary data.</text>
</comment>
<dbReference type="Proteomes" id="UP000249739">
    <property type="component" value="Unassembled WGS sequence"/>
</dbReference>
<accession>A0A2W5HUS3</accession>
<protein>
    <recommendedName>
        <fullName evidence="3">Co-chaperone DjlA N-terminal domain-containing protein</fullName>
    </recommendedName>
</protein>
<sequence length="148" mass="17185">MKGISDSEFNMWRAVFAFSLLDNFLSLEEQKLLRSYKAKTPFSKEQLDILSHDFERRQDIGNFYNRITDAEDRKQFCVLARALTWSDGSMGAQEKEILKRASCLDTEEGREILQSTRDHPHLKHYYQSYSKAGVVGLFSVPHQLDMVS</sequence>
<evidence type="ECO:0008006" key="3">
    <source>
        <dbReference type="Google" id="ProtNLM"/>
    </source>
</evidence>
<dbReference type="SUPFAM" id="SSF158682">
    <property type="entry name" value="TerB-like"/>
    <property type="match status" value="1"/>
</dbReference>
<gene>
    <name evidence="1" type="ORF">DI586_00370</name>
</gene>